<feature type="non-terminal residue" evidence="1">
    <location>
        <position position="1"/>
    </location>
</feature>
<comment type="caution">
    <text evidence="1">The sequence shown here is derived from an EMBL/GenBank/DDBJ whole genome shotgun (WGS) entry which is preliminary data.</text>
</comment>
<sequence length="358" mass="40727">MEVVEWLKWYRHAVNDIVSRNEIGERPGLREYLEGELHSAIRAAYFGPSIESTYMLPDCFEAEERSDSTVSEVLHLVSGRHLFGVVSFADRMFMLPHEPSSNATYLPSYTMPIYTSIEQICTNKKLKKSNQQVFSEKNVEVANHLKDICQTQVENKSLEINQQDAYKDLEMHLFGKVIARATRVPPVQFHGSNDGKDSQDSISIFLEVDQTTSNTKESYSIGSDSKISGCSSQKVLIGTINGLGTTSSEGTCFVHGPDGEKTHMIFLHRTLLVKHMHWYNVGQKFSACECRCTRARLPPSKFWIFEPRCENHDIGGWYVETFGRTKKGKTIPFGRHWQSLNDYDESEFMGKSPCKSLQ</sequence>
<accession>A0AA38CF26</accession>
<reference evidence="1 2" key="1">
    <citation type="journal article" date="2021" name="Nat. Plants">
        <title>The Taxus genome provides insights into paclitaxel biosynthesis.</title>
        <authorList>
            <person name="Xiong X."/>
            <person name="Gou J."/>
            <person name="Liao Q."/>
            <person name="Li Y."/>
            <person name="Zhou Q."/>
            <person name="Bi G."/>
            <person name="Li C."/>
            <person name="Du R."/>
            <person name="Wang X."/>
            <person name="Sun T."/>
            <person name="Guo L."/>
            <person name="Liang H."/>
            <person name="Lu P."/>
            <person name="Wu Y."/>
            <person name="Zhang Z."/>
            <person name="Ro D.K."/>
            <person name="Shang Y."/>
            <person name="Huang S."/>
            <person name="Yan J."/>
        </authorList>
    </citation>
    <scope>NUCLEOTIDE SEQUENCE [LARGE SCALE GENOMIC DNA]</scope>
    <source>
        <strain evidence="1">Ta-2019</strain>
    </source>
</reference>
<dbReference type="PANTHER" id="PTHR45286:SF1">
    <property type="entry name" value="CHAPERONE DNAJ-DOMAIN SUPERFAMILY PROTEIN"/>
    <property type="match status" value="1"/>
</dbReference>
<organism evidence="1 2">
    <name type="scientific">Taxus chinensis</name>
    <name type="common">Chinese yew</name>
    <name type="synonym">Taxus wallichiana var. chinensis</name>
    <dbReference type="NCBI Taxonomy" id="29808"/>
    <lineage>
        <taxon>Eukaryota</taxon>
        <taxon>Viridiplantae</taxon>
        <taxon>Streptophyta</taxon>
        <taxon>Embryophyta</taxon>
        <taxon>Tracheophyta</taxon>
        <taxon>Spermatophyta</taxon>
        <taxon>Pinopsida</taxon>
        <taxon>Pinidae</taxon>
        <taxon>Conifers II</taxon>
        <taxon>Cupressales</taxon>
        <taxon>Taxaceae</taxon>
        <taxon>Taxus</taxon>
    </lineage>
</organism>
<dbReference type="EMBL" id="JAHRHJ020000010">
    <property type="protein sequence ID" value="KAH9297688.1"/>
    <property type="molecule type" value="Genomic_DNA"/>
</dbReference>
<evidence type="ECO:0000313" key="1">
    <source>
        <dbReference type="EMBL" id="KAH9297688.1"/>
    </source>
</evidence>
<protein>
    <submittedName>
        <fullName evidence="1">Uncharacterized protein</fullName>
    </submittedName>
</protein>
<proteinExistence type="predicted"/>
<dbReference type="PANTHER" id="PTHR45286">
    <property type="entry name" value="CHAPERONE DNAJ-DOMAIN SUPERFAMILY PROTEIN"/>
    <property type="match status" value="1"/>
</dbReference>
<evidence type="ECO:0000313" key="2">
    <source>
        <dbReference type="Proteomes" id="UP000824469"/>
    </source>
</evidence>
<name>A0AA38CF26_TAXCH</name>
<dbReference type="AlphaFoldDB" id="A0AA38CF26"/>
<gene>
    <name evidence="1" type="ORF">KI387_029370</name>
</gene>
<dbReference type="OMA" id="IPVHLNY"/>
<dbReference type="Proteomes" id="UP000824469">
    <property type="component" value="Unassembled WGS sequence"/>
</dbReference>
<keyword evidence="2" id="KW-1185">Reference proteome</keyword>